<gene>
    <name evidence="1" type="ORF">BKG92_07490</name>
</gene>
<accession>A0A1V3KW94</accession>
<organism evidence="1 2">
    <name type="scientific">Rodentibacter ratti</name>
    <dbReference type="NCBI Taxonomy" id="1906745"/>
    <lineage>
        <taxon>Bacteria</taxon>
        <taxon>Pseudomonadati</taxon>
        <taxon>Pseudomonadota</taxon>
        <taxon>Gammaproteobacteria</taxon>
        <taxon>Pasteurellales</taxon>
        <taxon>Pasteurellaceae</taxon>
        <taxon>Rodentibacter</taxon>
    </lineage>
</organism>
<reference evidence="1 2" key="1">
    <citation type="submission" date="2016-10" db="EMBL/GenBank/DDBJ databases">
        <title>Rodentibacter gen. nov. and new species.</title>
        <authorList>
            <person name="Christensen H."/>
        </authorList>
    </citation>
    <scope>NUCLEOTIDE SEQUENCE [LARGE SCALE GENOMIC DNA]</scope>
    <source>
        <strain evidence="1 2">Ac81</strain>
    </source>
</reference>
<dbReference type="RefSeq" id="WP_077496949.1">
    <property type="nucleotide sequence ID" value="NZ_MLAG01000037.1"/>
</dbReference>
<proteinExistence type="predicted"/>
<dbReference type="EMBL" id="MLAG01000037">
    <property type="protein sequence ID" value="OOF81957.1"/>
    <property type="molecule type" value="Genomic_DNA"/>
</dbReference>
<keyword evidence="2" id="KW-1185">Reference proteome</keyword>
<comment type="caution">
    <text evidence="1">The sequence shown here is derived from an EMBL/GenBank/DDBJ whole genome shotgun (WGS) entry which is preliminary data.</text>
</comment>
<protein>
    <submittedName>
        <fullName evidence="1">Uncharacterized protein</fullName>
    </submittedName>
</protein>
<dbReference type="AlphaFoldDB" id="A0A1V3KW94"/>
<name>A0A1V3KW94_9PAST</name>
<evidence type="ECO:0000313" key="2">
    <source>
        <dbReference type="Proteomes" id="UP000188573"/>
    </source>
</evidence>
<evidence type="ECO:0000313" key="1">
    <source>
        <dbReference type="EMBL" id="OOF81957.1"/>
    </source>
</evidence>
<dbReference type="Proteomes" id="UP000188573">
    <property type="component" value="Unassembled WGS sequence"/>
</dbReference>
<sequence length="59" mass="6762">MSKLIHNDEFHIAQKTARISFLELEIQKIKSGTTKASSQEILNDILSKYEKELAELKNS</sequence>